<dbReference type="GO" id="GO:0006355">
    <property type="term" value="P:regulation of DNA-templated transcription"/>
    <property type="evidence" value="ECO:0007669"/>
    <property type="project" value="InterPro"/>
</dbReference>
<evidence type="ECO:0000313" key="7">
    <source>
        <dbReference type="Proteomes" id="UP000198711"/>
    </source>
</evidence>
<dbReference type="InterPro" id="IPR001789">
    <property type="entry name" value="Sig_transdc_resp-reg_receiver"/>
</dbReference>
<dbReference type="GO" id="GO:0003677">
    <property type="term" value="F:DNA binding"/>
    <property type="evidence" value="ECO:0007669"/>
    <property type="project" value="UniProtKB-KW"/>
</dbReference>
<evidence type="ECO:0000256" key="3">
    <source>
        <dbReference type="PROSITE-ProRule" id="PRU00169"/>
    </source>
</evidence>
<evidence type="ECO:0000259" key="4">
    <source>
        <dbReference type="PROSITE" id="PS50043"/>
    </source>
</evidence>
<protein>
    <submittedName>
        <fullName evidence="6">Two component transcriptional regulator, LuxR family</fullName>
    </submittedName>
</protein>
<dbReference type="GO" id="GO:0000160">
    <property type="term" value="P:phosphorelay signal transduction system"/>
    <property type="evidence" value="ECO:0007669"/>
    <property type="project" value="InterPro"/>
</dbReference>
<dbReference type="AlphaFoldDB" id="A0A8X8IE75"/>
<feature type="domain" description="Response regulatory" evidence="5">
    <location>
        <begin position="3"/>
        <end position="120"/>
    </location>
</feature>
<keyword evidence="1 3" id="KW-0597">Phosphoprotein</keyword>
<dbReference type="SUPFAM" id="SSF46894">
    <property type="entry name" value="C-terminal effector domain of the bipartite response regulators"/>
    <property type="match status" value="1"/>
</dbReference>
<dbReference type="Pfam" id="PF00072">
    <property type="entry name" value="Response_reg"/>
    <property type="match status" value="1"/>
</dbReference>
<dbReference type="PROSITE" id="PS00622">
    <property type="entry name" value="HTH_LUXR_1"/>
    <property type="match status" value="1"/>
</dbReference>
<dbReference type="PANTHER" id="PTHR43214:SF43">
    <property type="entry name" value="TWO-COMPONENT RESPONSE REGULATOR"/>
    <property type="match status" value="1"/>
</dbReference>
<evidence type="ECO:0000313" key="6">
    <source>
        <dbReference type="EMBL" id="SDW34735.1"/>
    </source>
</evidence>
<dbReference type="SMART" id="SM00421">
    <property type="entry name" value="HTH_LUXR"/>
    <property type="match status" value="1"/>
</dbReference>
<feature type="domain" description="HTH luxR-type" evidence="4">
    <location>
        <begin position="143"/>
        <end position="208"/>
    </location>
</feature>
<keyword evidence="2" id="KW-0238">DNA-binding</keyword>
<reference evidence="6 7" key="1">
    <citation type="submission" date="2016-10" db="EMBL/GenBank/DDBJ databases">
        <authorList>
            <person name="Varghese N."/>
            <person name="Submissions S."/>
        </authorList>
    </citation>
    <scope>NUCLEOTIDE SEQUENCE [LARGE SCALE GENOMIC DNA]</scope>
    <source>
        <strain evidence="6 7">DSM 25353</strain>
    </source>
</reference>
<dbReference type="EMBL" id="FNNO01000002">
    <property type="protein sequence ID" value="SDW34735.1"/>
    <property type="molecule type" value="Genomic_DNA"/>
</dbReference>
<dbReference type="Pfam" id="PF00196">
    <property type="entry name" value="GerE"/>
    <property type="match status" value="1"/>
</dbReference>
<dbReference type="InterPro" id="IPR000792">
    <property type="entry name" value="Tscrpt_reg_LuxR_C"/>
</dbReference>
<dbReference type="CDD" id="cd06170">
    <property type="entry name" value="LuxR_C_like"/>
    <property type="match status" value="1"/>
</dbReference>
<dbReference type="InterPro" id="IPR016032">
    <property type="entry name" value="Sig_transdc_resp-reg_C-effctor"/>
</dbReference>
<comment type="caution">
    <text evidence="6">The sequence shown here is derived from an EMBL/GenBank/DDBJ whole genome shotgun (WGS) entry which is preliminary data.</text>
</comment>
<dbReference type="PANTHER" id="PTHR43214">
    <property type="entry name" value="TWO-COMPONENT RESPONSE REGULATOR"/>
    <property type="match status" value="1"/>
</dbReference>
<dbReference type="Proteomes" id="UP000198711">
    <property type="component" value="Unassembled WGS sequence"/>
</dbReference>
<gene>
    <name evidence="6" type="ORF">SAMN05444410_10260</name>
</gene>
<dbReference type="InterPro" id="IPR039420">
    <property type="entry name" value="WalR-like"/>
</dbReference>
<accession>A0A8X8IE75</accession>
<feature type="modified residue" description="4-aspartylphosphate" evidence="3">
    <location>
        <position position="55"/>
    </location>
</feature>
<dbReference type="PROSITE" id="PS50043">
    <property type="entry name" value="HTH_LUXR_2"/>
    <property type="match status" value="1"/>
</dbReference>
<dbReference type="RefSeq" id="WP_092722086.1">
    <property type="nucleotide sequence ID" value="NZ_FNNO01000002.1"/>
</dbReference>
<keyword evidence="7" id="KW-1185">Reference proteome</keyword>
<proteinExistence type="predicted"/>
<evidence type="ECO:0000259" key="5">
    <source>
        <dbReference type="PROSITE" id="PS50110"/>
    </source>
</evidence>
<dbReference type="InterPro" id="IPR011006">
    <property type="entry name" value="CheY-like_superfamily"/>
</dbReference>
<dbReference type="InterPro" id="IPR058245">
    <property type="entry name" value="NreC/VraR/RcsB-like_REC"/>
</dbReference>
<name>A0A8X8IE75_9BACT</name>
<dbReference type="Gene3D" id="3.40.50.2300">
    <property type="match status" value="1"/>
</dbReference>
<dbReference type="PROSITE" id="PS50110">
    <property type="entry name" value="RESPONSE_REGULATORY"/>
    <property type="match status" value="1"/>
</dbReference>
<dbReference type="SUPFAM" id="SSF52172">
    <property type="entry name" value="CheY-like"/>
    <property type="match status" value="1"/>
</dbReference>
<organism evidence="6 7">
    <name type="scientific">Hydrobacter penzbergensis</name>
    <dbReference type="NCBI Taxonomy" id="1235997"/>
    <lineage>
        <taxon>Bacteria</taxon>
        <taxon>Pseudomonadati</taxon>
        <taxon>Bacteroidota</taxon>
        <taxon>Chitinophagia</taxon>
        <taxon>Chitinophagales</taxon>
        <taxon>Chitinophagaceae</taxon>
        <taxon>Hydrobacter</taxon>
    </lineage>
</organism>
<dbReference type="SMART" id="SM00448">
    <property type="entry name" value="REC"/>
    <property type="match status" value="1"/>
</dbReference>
<evidence type="ECO:0000256" key="2">
    <source>
        <dbReference type="ARBA" id="ARBA00023125"/>
    </source>
</evidence>
<dbReference type="CDD" id="cd17535">
    <property type="entry name" value="REC_NarL-like"/>
    <property type="match status" value="1"/>
</dbReference>
<sequence length="212" mass="24299">MIKIALVDDHVVLRKSLAVLINMLQDFKVTIEAGNGEEFIEQLKEKGLPDIALLDITMPVMDGVETARWIKQHHPQVKVVALSMIKNDLVVIRMLKNGARGYILKDCEPEELRDALHHVYEKGYYYNELLTPRMKANDKYISEEGLRSMMNEKELAFLRWTCTDKTYKEIADEMGVSVRTVDGYRDALFQKLNVTTRVGLAIYAIRNGIVVL</sequence>
<evidence type="ECO:0000256" key="1">
    <source>
        <dbReference type="ARBA" id="ARBA00022553"/>
    </source>
</evidence>